<dbReference type="NCBIfam" id="TIGR00481">
    <property type="entry name" value="YbhB/YbcL family Raf kinase inhibitor-like protein"/>
    <property type="match status" value="1"/>
</dbReference>
<dbReference type="Pfam" id="PF01161">
    <property type="entry name" value="PBP"/>
    <property type="match status" value="1"/>
</dbReference>
<dbReference type="PANTHER" id="PTHR30289:SF1">
    <property type="entry name" value="PEBP (PHOSPHATIDYLETHANOLAMINE-BINDING PROTEIN) FAMILY PROTEIN"/>
    <property type="match status" value="1"/>
</dbReference>
<comment type="caution">
    <text evidence="1">The sequence shown here is derived from an EMBL/GenBank/DDBJ whole genome shotgun (WGS) entry which is preliminary data.</text>
</comment>
<dbReference type="InterPro" id="IPR008914">
    <property type="entry name" value="PEBP"/>
</dbReference>
<dbReference type="RefSeq" id="WP_238380692.1">
    <property type="nucleotide sequence ID" value="NZ_FNCA01000001.1"/>
</dbReference>
<dbReference type="AlphaFoldDB" id="A0A7Z7FDE0"/>
<dbReference type="PROSITE" id="PS51257">
    <property type="entry name" value="PROKAR_LIPOPROTEIN"/>
    <property type="match status" value="1"/>
</dbReference>
<evidence type="ECO:0000313" key="2">
    <source>
        <dbReference type="Proteomes" id="UP000199259"/>
    </source>
</evidence>
<evidence type="ECO:0000313" key="1">
    <source>
        <dbReference type="EMBL" id="SDF36385.1"/>
    </source>
</evidence>
<dbReference type="EMBL" id="FNCA01000001">
    <property type="protein sequence ID" value="SDF36385.1"/>
    <property type="molecule type" value="Genomic_DNA"/>
</dbReference>
<dbReference type="CDD" id="cd00865">
    <property type="entry name" value="PEBP_bact_arch"/>
    <property type="match status" value="1"/>
</dbReference>
<proteinExistence type="predicted"/>
<protein>
    <submittedName>
        <fullName evidence="1">Phospholipid-binding protein, PBP family</fullName>
    </submittedName>
</protein>
<accession>A0A7Z7FDE0</accession>
<dbReference type="PANTHER" id="PTHR30289">
    <property type="entry name" value="UNCHARACTERIZED PROTEIN YBCL-RELATED"/>
    <property type="match status" value="1"/>
</dbReference>
<dbReference type="Gene3D" id="3.90.280.10">
    <property type="entry name" value="PEBP-like"/>
    <property type="match status" value="1"/>
</dbReference>
<sequence length="205" mass="22143">MNSQRTIRIAIMIVVVFSIALSGCMDSDDVQEETTDVLSGKAADITDDTAVSPDDDTMISDTLTVTSSAFEKSEAIPMKYTCDDKGISPDLEISDVPAEAASLLLIMDDPDAPMGTFTHWVVWNIPVDSRIDEDSIPGIEGKNSAGKTSYIGPCPPSGSHRYFFKVYALDTELDLQSGSDRGLVENAMSGHVLAYGELMGTYSRR</sequence>
<gene>
    <name evidence="1" type="ORF">SAMN04488589_0475</name>
</gene>
<dbReference type="SUPFAM" id="SSF49777">
    <property type="entry name" value="PEBP-like"/>
    <property type="match status" value="1"/>
</dbReference>
<reference evidence="1 2" key="1">
    <citation type="submission" date="2016-10" db="EMBL/GenBank/DDBJ databases">
        <authorList>
            <person name="Varghese N."/>
            <person name="Submissions S."/>
        </authorList>
    </citation>
    <scope>NUCLEOTIDE SEQUENCE [LARGE SCALE GENOMIC DNA]</scope>
    <source>
        <strain evidence="1 2">PL 12/M</strain>
    </source>
</reference>
<name>A0A7Z7FDE0_9EURY</name>
<dbReference type="InterPro" id="IPR036610">
    <property type="entry name" value="PEBP-like_sf"/>
</dbReference>
<dbReference type="Proteomes" id="UP000199259">
    <property type="component" value="Unassembled WGS sequence"/>
</dbReference>
<keyword evidence="2" id="KW-1185">Reference proteome</keyword>
<dbReference type="InterPro" id="IPR005247">
    <property type="entry name" value="YbhB_YbcL/LppC-like"/>
</dbReference>
<organism evidence="1 2">
    <name type="scientific">Methanolobus vulcani</name>
    <dbReference type="NCBI Taxonomy" id="38026"/>
    <lineage>
        <taxon>Archaea</taxon>
        <taxon>Methanobacteriati</taxon>
        <taxon>Methanobacteriota</taxon>
        <taxon>Stenosarchaea group</taxon>
        <taxon>Methanomicrobia</taxon>
        <taxon>Methanosarcinales</taxon>
        <taxon>Methanosarcinaceae</taxon>
        <taxon>Methanolobus</taxon>
    </lineage>
</organism>